<dbReference type="KEGG" id="pei:H9L10_05930"/>
<reference evidence="4 5" key="1">
    <citation type="submission" date="2020-08" db="EMBL/GenBank/DDBJ databases">
        <title>Genome sequence of Phycicoccus endophyticus JCM 31784T.</title>
        <authorList>
            <person name="Hyun D.-W."/>
            <person name="Bae J.-W."/>
        </authorList>
    </citation>
    <scope>NUCLEOTIDE SEQUENCE [LARGE SCALE GENOMIC DNA]</scope>
    <source>
        <strain evidence="4 5">JCM 31784</strain>
    </source>
</reference>
<dbReference type="EMBL" id="CP060712">
    <property type="protein sequence ID" value="QNN50521.1"/>
    <property type="molecule type" value="Genomic_DNA"/>
</dbReference>
<feature type="domain" description="WYL" evidence="1">
    <location>
        <begin position="147"/>
        <end position="216"/>
    </location>
</feature>
<protein>
    <submittedName>
        <fullName evidence="4">WYL domain-containing protein</fullName>
    </submittedName>
</protein>
<feature type="domain" description="PafC HTH" evidence="2">
    <location>
        <begin position="12"/>
        <end position="124"/>
    </location>
</feature>
<dbReference type="PIRSF" id="PIRSF016838">
    <property type="entry name" value="PafC"/>
    <property type="match status" value="1"/>
</dbReference>
<dbReference type="AlphaFoldDB" id="A0A7G9R4J6"/>
<sequence>MASAPQETATARLSRLLTMVPWLVNRQGIDLAQAADDLGVSTEQLEADLRLLFLCGYGQMPDELIEADWEGGRVFVGNADSIARPLRLGVDEAVTLIVGLRALREVPGLDERDAVDRALAKLEAAAGEAAAPAQRVLAEVADGGSPELLARARRAVTDRRRVHLRYVVPARDEATERDVDPMRVVGIDGQWYLEGWCHRAEDTRLFRMDRVEELTVLDVDGTPPPQATERDLSEGTFRPGADDVSVTLRLLPGATWVSDYYAVDALEQVAAADGGGQLVRLRTADTAWLRRLLWRLGGRGYVTDPPEVVAEVHDGAAAALAAYTDQVPEG</sequence>
<keyword evidence="5" id="KW-1185">Reference proteome</keyword>
<accession>A0A7G9R4J6</accession>
<proteinExistence type="predicted"/>
<feature type="domain" description="WCX" evidence="3">
    <location>
        <begin position="243"/>
        <end position="320"/>
    </location>
</feature>
<dbReference type="PANTHER" id="PTHR34580:SF1">
    <property type="entry name" value="PROTEIN PAFC"/>
    <property type="match status" value="1"/>
</dbReference>
<dbReference type="Pfam" id="PF25583">
    <property type="entry name" value="WCX"/>
    <property type="match status" value="1"/>
</dbReference>
<name>A0A7G9R4J6_9MICO</name>
<dbReference type="InterPro" id="IPR026881">
    <property type="entry name" value="WYL_dom"/>
</dbReference>
<dbReference type="PANTHER" id="PTHR34580">
    <property type="match status" value="1"/>
</dbReference>
<dbReference type="InterPro" id="IPR051534">
    <property type="entry name" value="CBASS_pafABC_assoc_protein"/>
</dbReference>
<dbReference type="PROSITE" id="PS52050">
    <property type="entry name" value="WYL"/>
    <property type="match status" value="1"/>
</dbReference>
<dbReference type="Proteomes" id="UP000515976">
    <property type="component" value="Chromosome"/>
</dbReference>
<evidence type="ECO:0000259" key="2">
    <source>
        <dbReference type="Pfam" id="PF19187"/>
    </source>
</evidence>
<dbReference type="InterPro" id="IPR028349">
    <property type="entry name" value="PafC-like"/>
</dbReference>
<dbReference type="RefSeq" id="WP_166098389.1">
    <property type="nucleotide sequence ID" value="NZ_BMMY01000001.1"/>
</dbReference>
<organism evidence="4 5">
    <name type="scientific">Phycicoccus endophyticus</name>
    <dbReference type="NCBI Taxonomy" id="1690220"/>
    <lineage>
        <taxon>Bacteria</taxon>
        <taxon>Bacillati</taxon>
        <taxon>Actinomycetota</taxon>
        <taxon>Actinomycetes</taxon>
        <taxon>Micrococcales</taxon>
        <taxon>Intrasporangiaceae</taxon>
        <taxon>Phycicoccus</taxon>
    </lineage>
</organism>
<dbReference type="Pfam" id="PF19187">
    <property type="entry name" value="HTH_PafC"/>
    <property type="match status" value="1"/>
</dbReference>
<dbReference type="InterPro" id="IPR043839">
    <property type="entry name" value="PafC_HTH"/>
</dbReference>
<dbReference type="InterPro" id="IPR057727">
    <property type="entry name" value="WCX_dom"/>
</dbReference>
<evidence type="ECO:0000259" key="1">
    <source>
        <dbReference type="Pfam" id="PF13280"/>
    </source>
</evidence>
<evidence type="ECO:0000313" key="4">
    <source>
        <dbReference type="EMBL" id="QNN50521.1"/>
    </source>
</evidence>
<evidence type="ECO:0000313" key="5">
    <source>
        <dbReference type="Proteomes" id="UP000515976"/>
    </source>
</evidence>
<evidence type="ECO:0000259" key="3">
    <source>
        <dbReference type="Pfam" id="PF25583"/>
    </source>
</evidence>
<dbReference type="Pfam" id="PF13280">
    <property type="entry name" value="WYL"/>
    <property type="match status" value="1"/>
</dbReference>
<gene>
    <name evidence="4" type="ORF">H9L10_05930</name>
</gene>